<evidence type="ECO:0000256" key="4">
    <source>
        <dbReference type="ARBA" id="ARBA00024346"/>
    </source>
</evidence>
<proteinExistence type="inferred from homology"/>
<name>A0A847S8L7_9NEIS</name>
<organism evidence="8 9">
    <name type="scientific">Leeia aquatica</name>
    <dbReference type="NCBI Taxonomy" id="2725557"/>
    <lineage>
        <taxon>Bacteria</taxon>
        <taxon>Pseudomonadati</taxon>
        <taxon>Pseudomonadota</taxon>
        <taxon>Betaproteobacteria</taxon>
        <taxon>Neisseriales</taxon>
        <taxon>Leeiaceae</taxon>
        <taxon>Leeia</taxon>
    </lineage>
</organism>
<comment type="catalytic activity">
    <reaction evidence="7">
        <text>dTDP-beta-L-rhamnose + L-arginyl-[protein] = N(omega)-(alpha-L-rhamnosyl)-L-arginyl-[protein] + dTDP + H(+)</text>
        <dbReference type="Rhea" id="RHEA:66692"/>
        <dbReference type="Rhea" id="RHEA-COMP:10532"/>
        <dbReference type="Rhea" id="RHEA-COMP:17096"/>
        <dbReference type="ChEBI" id="CHEBI:15378"/>
        <dbReference type="ChEBI" id="CHEBI:29965"/>
        <dbReference type="ChEBI" id="CHEBI:57510"/>
        <dbReference type="ChEBI" id="CHEBI:58369"/>
        <dbReference type="ChEBI" id="CHEBI:167445"/>
    </reaction>
    <physiologicalReaction direction="left-to-right" evidence="7">
        <dbReference type="Rhea" id="RHEA:66693"/>
    </physiologicalReaction>
</comment>
<comment type="function">
    <text evidence="3">Protein-arginine rhamnosyltransferase that catalyzes the transfer of a single rhamnose to elongation factor P (EF-P) on 'Lys-32', a modification required for EF-P-dependent rescue of polyproline stalled ribosomes.</text>
</comment>
<keyword evidence="1" id="KW-0328">Glycosyltransferase</keyword>
<protein>
    <recommendedName>
        <fullName evidence="5">Protein-arginine rhamnosyltransferase</fullName>
    </recommendedName>
    <alternativeName>
        <fullName evidence="6">EF-P arginine rhamnosyltransferase</fullName>
    </alternativeName>
</protein>
<dbReference type="Pfam" id="PF10093">
    <property type="entry name" value="EarP"/>
    <property type="match status" value="1"/>
</dbReference>
<evidence type="ECO:0000313" key="9">
    <source>
        <dbReference type="Proteomes" id="UP000587991"/>
    </source>
</evidence>
<evidence type="ECO:0000256" key="6">
    <source>
        <dbReference type="ARBA" id="ARBA00030025"/>
    </source>
</evidence>
<keyword evidence="2 8" id="KW-0808">Transferase</keyword>
<gene>
    <name evidence="8" type="primary">earP</name>
    <name evidence="8" type="ORF">HF682_02125</name>
</gene>
<accession>A0A847S8L7</accession>
<reference evidence="8 9" key="1">
    <citation type="submission" date="2020-04" db="EMBL/GenBank/DDBJ databases">
        <title>Draft genome of Leeia sp. IMCC25680.</title>
        <authorList>
            <person name="Song J."/>
            <person name="Cho J.-C."/>
        </authorList>
    </citation>
    <scope>NUCLEOTIDE SEQUENCE [LARGE SCALE GENOMIC DNA]</scope>
    <source>
        <strain evidence="8 9">IMCC25680</strain>
    </source>
</reference>
<evidence type="ECO:0000256" key="7">
    <source>
        <dbReference type="ARBA" id="ARBA00048472"/>
    </source>
</evidence>
<dbReference type="InterPro" id="IPR016633">
    <property type="entry name" value="EarP"/>
</dbReference>
<dbReference type="GO" id="GO:0106361">
    <property type="term" value="F:protein-arginine rhamnosyltransferase activity"/>
    <property type="evidence" value="ECO:0007669"/>
    <property type="project" value="InterPro"/>
</dbReference>
<evidence type="ECO:0000256" key="5">
    <source>
        <dbReference type="ARBA" id="ARBA00024416"/>
    </source>
</evidence>
<comment type="similarity">
    <text evidence="4">Belongs to the glycosyltransferase 104 family.</text>
</comment>
<evidence type="ECO:0000313" key="8">
    <source>
        <dbReference type="EMBL" id="NLR73956.1"/>
    </source>
</evidence>
<dbReference type="RefSeq" id="WP_168875604.1">
    <property type="nucleotide sequence ID" value="NZ_JABAIM010000001.1"/>
</dbReference>
<evidence type="ECO:0000256" key="1">
    <source>
        <dbReference type="ARBA" id="ARBA00022676"/>
    </source>
</evidence>
<evidence type="ECO:0000256" key="2">
    <source>
        <dbReference type="ARBA" id="ARBA00022679"/>
    </source>
</evidence>
<dbReference type="EMBL" id="JABAIM010000001">
    <property type="protein sequence ID" value="NLR73956.1"/>
    <property type="molecule type" value="Genomic_DNA"/>
</dbReference>
<dbReference type="GO" id="GO:0003746">
    <property type="term" value="F:translation elongation factor activity"/>
    <property type="evidence" value="ECO:0007669"/>
    <property type="project" value="UniProtKB-KW"/>
</dbReference>
<evidence type="ECO:0000256" key="3">
    <source>
        <dbReference type="ARBA" id="ARBA00024303"/>
    </source>
</evidence>
<dbReference type="NCBIfam" id="TIGR03837">
    <property type="entry name" value="efp_Arg_rhamno"/>
    <property type="match status" value="1"/>
</dbReference>
<comment type="caution">
    <text evidence="8">The sequence shown here is derived from an EMBL/GenBank/DDBJ whole genome shotgun (WGS) entry which is preliminary data.</text>
</comment>
<keyword evidence="8" id="KW-0648">Protein biosynthesis</keyword>
<sequence length="378" mass="43005">MTPPRHWDLFCAVIDNFGDIGVCWRLARQLQHEYQQPVRLWVDDLTVFRQLCPSVDPTQAQQWVEGIEIVHWLPDRSLDHLQPGEVVIEAFACNPPEAFLTAMARQAVKPLWLNLEYLSAEDWVPGCHLLPSPHPRLPLRKYFFFPGFVPGTGGLLREDGLLAQVAADRQQRALFWQSLGLAIPEAALCVSLFAYENPCLTELLQAWQHSPVPIHCLMPPGRVVPDLLKALQWSELPVGRSGSRGALTVHALPFLSPRHYDQLLACCDLNFVRGEDSFVRAQWAAQAMVWHIYPQAEDAHVPKLEAFLDGYLSSADKTLATPLRQLWHAWNGLGPLADSWSALMAQWPRWQQHARQWQQQQAQQPSLADNLVEWAKTR</sequence>
<keyword evidence="8" id="KW-0251">Elongation factor</keyword>
<dbReference type="PIRSF" id="PIRSF015557">
    <property type="entry name" value="UCP015557"/>
    <property type="match status" value="1"/>
</dbReference>
<dbReference type="AlphaFoldDB" id="A0A847S8L7"/>
<dbReference type="Proteomes" id="UP000587991">
    <property type="component" value="Unassembled WGS sequence"/>
</dbReference>
<keyword evidence="9" id="KW-1185">Reference proteome</keyword>